<sequence>MQAVKDETRWAAGVSFSSPKVSGGVNYANTKSTTDKIGTQTIERSALLTWEARGGDTVLCSNPPAWASTVKDYRLWRVMDQSELQTMRGLIEAIDIGAFGYITNPTTTNQLNSRADHFQIHRILSRMTKIVEADKTDGGPFPYTQELGGRRLEPK</sequence>
<proteinExistence type="predicted"/>
<dbReference type="OrthoDB" id="2562973at2759"/>
<gene>
    <name evidence="2" type="ORF">BDV29DRAFT_151867</name>
</gene>
<evidence type="ECO:0000313" key="3">
    <source>
        <dbReference type="Proteomes" id="UP000326565"/>
    </source>
</evidence>
<keyword evidence="3" id="KW-1185">Reference proteome</keyword>
<evidence type="ECO:0000256" key="1">
    <source>
        <dbReference type="SAM" id="MobiDB-lite"/>
    </source>
</evidence>
<dbReference type="EMBL" id="ML732151">
    <property type="protein sequence ID" value="KAB8079267.1"/>
    <property type="molecule type" value="Genomic_DNA"/>
</dbReference>
<protein>
    <submittedName>
        <fullName evidence="2">Uncharacterized protein</fullName>
    </submittedName>
</protein>
<dbReference type="Proteomes" id="UP000326565">
    <property type="component" value="Unassembled WGS sequence"/>
</dbReference>
<reference evidence="2 3" key="1">
    <citation type="submission" date="2019-04" db="EMBL/GenBank/DDBJ databases">
        <title>Friends and foes A comparative genomics study of 23 Aspergillus species from section Flavi.</title>
        <authorList>
            <consortium name="DOE Joint Genome Institute"/>
            <person name="Kjaerbolling I."/>
            <person name="Vesth T."/>
            <person name="Frisvad J.C."/>
            <person name="Nybo J.L."/>
            <person name="Theobald S."/>
            <person name="Kildgaard S."/>
            <person name="Isbrandt T."/>
            <person name="Kuo A."/>
            <person name="Sato A."/>
            <person name="Lyhne E.K."/>
            <person name="Kogle M.E."/>
            <person name="Wiebenga A."/>
            <person name="Kun R.S."/>
            <person name="Lubbers R.J."/>
            <person name="Makela M.R."/>
            <person name="Barry K."/>
            <person name="Chovatia M."/>
            <person name="Clum A."/>
            <person name="Daum C."/>
            <person name="Haridas S."/>
            <person name="He G."/>
            <person name="LaButti K."/>
            <person name="Lipzen A."/>
            <person name="Mondo S."/>
            <person name="Riley R."/>
            <person name="Salamov A."/>
            <person name="Simmons B.A."/>
            <person name="Magnuson J.K."/>
            <person name="Henrissat B."/>
            <person name="Mortensen U.H."/>
            <person name="Larsen T.O."/>
            <person name="Devries R.P."/>
            <person name="Grigoriev I.V."/>
            <person name="Machida M."/>
            <person name="Baker S.E."/>
            <person name="Andersen M.R."/>
        </authorList>
    </citation>
    <scope>NUCLEOTIDE SEQUENCE [LARGE SCALE GENOMIC DNA]</scope>
    <source>
        <strain evidence="2 3">CBS 151.66</strain>
    </source>
</reference>
<feature type="region of interest" description="Disordered" evidence="1">
    <location>
        <begin position="135"/>
        <end position="155"/>
    </location>
</feature>
<evidence type="ECO:0000313" key="2">
    <source>
        <dbReference type="EMBL" id="KAB8079267.1"/>
    </source>
</evidence>
<accession>A0A5N5XGK1</accession>
<dbReference type="AlphaFoldDB" id="A0A5N5XGK1"/>
<name>A0A5N5XGK1_9EURO</name>
<organism evidence="2 3">
    <name type="scientific">Aspergillus leporis</name>
    <dbReference type="NCBI Taxonomy" id="41062"/>
    <lineage>
        <taxon>Eukaryota</taxon>
        <taxon>Fungi</taxon>
        <taxon>Dikarya</taxon>
        <taxon>Ascomycota</taxon>
        <taxon>Pezizomycotina</taxon>
        <taxon>Eurotiomycetes</taxon>
        <taxon>Eurotiomycetidae</taxon>
        <taxon>Eurotiales</taxon>
        <taxon>Aspergillaceae</taxon>
        <taxon>Aspergillus</taxon>
        <taxon>Aspergillus subgen. Circumdati</taxon>
    </lineage>
</organism>